<dbReference type="AlphaFoldDB" id="A0A1V9DXP9"/>
<keyword evidence="2" id="KW-0238">DNA-binding</keyword>
<reference evidence="6" key="1">
    <citation type="submission" date="2016-04" db="EMBL/GenBank/DDBJ databases">
        <authorList>
            <person name="Chen L."/>
            <person name="Zhuang W."/>
            <person name="Wang G."/>
        </authorList>
    </citation>
    <scope>NUCLEOTIDE SEQUENCE [LARGE SCALE GENOMIC DNA]</scope>
    <source>
        <strain evidence="6">17621</strain>
    </source>
</reference>
<accession>A0A1V9DXP9</accession>
<name>A0A1V9DXP9_9BACT</name>
<dbReference type="PANTHER" id="PTHR43280">
    <property type="entry name" value="ARAC-FAMILY TRANSCRIPTIONAL REGULATOR"/>
    <property type="match status" value="1"/>
</dbReference>
<dbReference type="InterPro" id="IPR009057">
    <property type="entry name" value="Homeodomain-like_sf"/>
</dbReference>
<organism evidence="5 6">
    <name type="scientific">Niastella yeongjuensis</name>
    <dbReference type="NCBI Taxonomy" id="354355"/>
    <lineage>
        <taxon>Bacteria</taxon>
        <taxon>Pseudomonadati</taxon>
        <taxon>Bacteroidota</taxon>
        <taxon>Chitinophagia</taxon>
        <taxon>Chitinophagales</taxon>
        <taxon>Chitinophagaceae</taxon>
        <taxon>Niastella</taxon>
    </lineage>
</organism>
<evidence type="ECO:0000256" key="3">
    <source>
        <dbReference type="ARBA" id="ARBA00023163"/>
    </source>
</evidence>
<gene>
    <name evidence="5" type="ORF">A4H97_18160</name>
</gene>
<dbReference type="EMBL" id="LVXG01000082">
    <property type="protein sequence ID" value="OQP38646.1"/>
    <property type="molecule type" value="Genomic_DNA"/>
</dbReference>
<comment type="caution">
    <text evidence="5">The sequence shown here is derived from an EMBL/GenBank/DDBJ whole genome shotgun (WGS) entry which is preliminary data.</text>
</comment>
<dbReference type="PANTHER" id="PTHR43280:SF32">
    <property type="entry name" value="TRANSCRIPTIONAL REGULATORY PROTEIN"/>
    <property type="match status" value="1"/>
</dbReference>
<keyword evidence="1" id="KW-0805">Transcription regulation</keyword>
<protein>
    <recommendedName>
        <fullName evidence="4">HTH araC/xylS-type domain-containing protein</fullName>
    </recommendedName>
</protein>
<sequence>MLRISTKQSAQNHIQNKVIEMARALLSTSNLSVAEIACQLGFERPQSLNRLFKKKTTISPLEYRDSFN</sequence>
<dbReference type="Pfam" id="PF12833">
    <property type="entry name" value="HTH_18"/>
    <property type="match status" value="1"/>
</dbReference>
<dbReference type="SUPFAM" id="SSF46689">
    <property type="entry name" value="Homeodomain-like"/>
    <property type="match status" value="1"/>
</dbReference>
<feature type="domain" description="HTH araC/xylS-type" evidence="4">
    <location>
        <begin position="1"/>
        <end position="66"/>
    </location>
</feature>
<dbReference type="Proteomes" id="UP000192610">
    <property type="component" value="Unassembled WGS sequence"/>
</dbReference>
<evidence type="ECO:0000256" key="2">
    <source>
        <dbReference type="ARBA" id="ARBA00023125"/>
    </source>
</evidence>
<dbReference type="SMART" id="SM00342">
    <property type="entry name" value="HTH_ARAC"/>
    <property type="match status" value="1"/>
</dbReference>
<evidence type="ECO:0000313" key="6">
    <source>
        <dbReference type="Proteomes" id="UP000192610"/>
    </source>
</evidence>
<evidence type="ECO:0000256" key="1">
    <source>
        <dbReference type="ARBA" id="ARBA00023015"/>
    </source>
</evidence>
<keyword evidence="3" id="KW-0804">Transcription</keyword>
<dbReference type="GO" id="GO:0003700">
    <property type="term" value="F:DNA-binding transcription factor activity"/>
    <property type="evidence" value="ECO:0007669"/>
    <property type="project" value="InterPro"/>
</dbReference>
<evidence type="ECO:0000313" key="5">
    <source>
        <dbReference type="EMBL" id="OQP38646.1"/>
    </source>
</evidence>
<dbReference type="Gene3D" id="1.10.10.60">
    <property type="entry name" value="Homeodomain-like"/>
    <property type="match status" value="1"/>
</dbReference>
<dbReference type="PROSITE" id="PS01124">
    <property type="entry name" value="HTH_ARAC_FAMILY_2"/>
    <property type="match status" value="1"/>
</dbReference>
<keyword evidence="6" id="KW-1185">Reference proteome</keyword>
<evidence type="ECO:0000259" key="4">
    <source>
        <dbReference type="PROSITE" id="PS01124"/>
    </source>
</evidence>
<dbReference type="InterPro" id="IPR018060">
    <property type="entry name" value="HTH_AraC"/>
</dbReference>
<dbReference type="STRING" id="354355.SAMN05660816_02771"/>
<dbReference type="GO" id="GO:0043565">
    <property type="term" value="F:sequence-specific DNA binding"/>
    <property type="evidence" value="ECO:0007669"/>
    <property type="project" value="InterPro"/>
</dbReference>
<proteinExistence type="predicted"/>